<reference evidence="22" key="2">
    <citation type="journal article" date="2011" name="Proc. Natl. Acad. Sci. U.S.A.">
        <title>Obligate biotrophy features unraveled by the genomic analysis of rust fungi.</title>
        <authorList>
            <person name="Duplessis S."/>
            <person name="Cuomo C.A."/>
            <person name="Lin Y.-C."/>
            <person name="Aerts A."/>
            <person name="Tisserant E."/>
            <person name="Veneault-Fourrey C."/>
            <person name="Joly D.L."/>
            <person name="Hacquard S."/>
            <person name="Amselem J."/>
            <person name="Cantarel B.L."/>
            <person name="Chiu R."/>
            <person name="Coutinho P.M."/>
            <person name="Feau N."/>
            <person name="Field M."/>
            <person name="Frey P."/>
            <person name="Gelhaye E."/>
            <person name="Goldberg J."/>
            <person name="Grabherr M.G."/>
            <person name="Kodira C.D."/>
            <person name="Kohler A."/>
            <person name="Kuees U."/>
            <person name="Lindquist E.A."/>
            <person name="Lucas S.M."/>
            <person name="Mago R."/>
            <person name="Mauceli E."/>
            <person name="Morin E."/>
            <person name="Murat C."/>
            <person name="Pangilinan J.L."/>
            <person name="Park R."/>
            <person name="Pearson M."/>
            <person name="Quesneville H."/>
            <person name="Rouhier N."/>
            <person name="Sakthikumar S."/>
            <person name="Salamov A.A."/>
            <person name="Schmutz J."/>
            <person name="Selles B."/>
            <person name="Shapiro H."/>
            <person name="Tanguay P."/>
            <person name="Tuskan G.A."/>
            <person name="Henrissat B."/>
            <person name="Van de Peer Y."/>
            <person name="Rouze P."/>
            <person name="Ellis J.G."/>
            <person name="Dodds P.N."/>
            <person name="Schein J.E."/>
            <person name="Zhong S."/>
            <person name="Hamelin R.C."/>
            <person name="Grigoriev I.V."/>
            <person name="Szabo L.J."/>
            <person name="Martin F."/>
        </authorList>
    </citation>
    <scope>NUCLEOTIDE SEQUENCE [LARGE SCALE GENOMIC DNA]</scope>
    <source>
        <strain evidence="22">CRL 75-36-700-3 / race SCCL</strain>
    </source>
</reference>
<comment type="similarity">
    <text evidence="5 19">Belongs to the ATG9 family.</text>
</comment>
<accession>E3K160</accession>
<evidence type="ECO:0000256" key="20">
    <source>
        <dbReference type="SAM" id="MobiDB-lite"/>
    </source>
</evidence>
<feature type="region of interest" description="Disordered" evidence="20">
    <location>
        <begin position="784"/>
        <end position="823"/>
    </location>
</feature>
<comment type="function">
    <text evidence="19">Phospholipid scramblase involved in autophagy. Cycles between the preautophagosomal structure/phagophore assembly site (PAS) and the cytoplasmic vesicle pool and supplies membrane for the growing autophagosome. Lipid scramblase activity plays a key role in preautophagosomal structure/phagophore assembly by distributing the phospholipids that arrive through ATG2 from the cytoplasmic to the luminal leaflet of the bilayer, thereby driving autophagosomal membrane expansion.</text>
</comment>
<dbReference type="OrthoDB" id="2020634at2759"/>
<evidence type="ECO:0000256" key="10">
    <source>
        <dbReference type="ARBA" id="ARBA00023006"/>
    </source>
</evidence>
<evidence type="ECO:0000256" key="3">
    <source>
        <dbReference type="ARBA" id="ARBA00004511"/>
    </source>
</evidence>
<feature type="transmembrane region" description="Helical" evidence="19">
    <location>
        <begin position="533"/>
        <end position="555"/>
    </location>
</feature>
<proteinExistence type="inferred from homology"/>
<evidence type="ECO:0000256" key="18">
    <source>
        <dbReference type="ARBA" id="ARBA00024631"/>
    </source>
</evidence>
<feature type="compositionally biased region" description="Polar residues" evidence="20">
    <location>
        <begin position="786"/>
        <end position="795"/>
    </location>
</feature>
<feature type="transmembrane region" description="Helical" evidence="19">
    <location>
        <begin position="725"/>
        <end position="743"/>
    </location>
</feature>
<feature type="region of interest" description="Disordered" evidence="20">
    <location>
        <begin position="25"/>
        <end position="50"/>
    </location>
</feature>
<dbReference type="AlphaFoldDB" id="E3K160"/>
<keyword evidence="13 19" id="KW-0472">Membrane</keyword>
<dbReference type="PANTHER" id="PTHR13038">
    <property type="entry name" value="APG9 AUTOPHAGY 9"/>
    <property type="match status" value="1"/>
</dbReference>
<dbReference type="GO" id="GO:0034045">
    <property type="term" value="C:phagophore assembly site membrane"/>
    <property type="evidence" value="ECO:0007669"/>
    <property type="project" value="UniProtKB-SubCell"/>
</dbReference>
<evidence type="ECO:0000256" key="13">
    <source>
        <dbReference type="ARBA" id="ARBA00023136"/>
    </source>
</evidence>
<dbReference type="VEuPathDB" id="FungiDB:PGTG_03991"/>
<dbReference type="STRING" id="418459.E3K160"/>
<evidence type="ECO:0000256" key="6">
    <source>
        <dbReference type="ARBA" id="ARBA00018074"/>
    </source>
</evidence>
<keyword evidence="11" id="KW-0333">Golgi apparatus</keyword>
<evidence type="ECO:0000256" key="9">
    <source>
        <dbReference type="ARBA" id="ARBA00022989"/>
    </source>
</evidence>
<feature type="region of interest" description="Disordered" evidence="20">
    <location>
        <begin position="118"/>
        <end position="199"/>
    </location>
</feature>
<dbReference type="InterPro" id="IPR007241">
    <property type="entry name" value="Autophagy-rel_prot_9"/>
</dbReference>
<evidence type="ECO:0000256" key="11">
    <source>
        <dbReference type="ARBA" id="ARBA00023034"/>
    </source>
</evidence>
<dbReference type="FunCoup" id="E3K160">
    <property type="interactions" value="271"/>
</dbReference>
<comment type="catalytic activity">
    <reaction evidence="16">
        <text>a 1,2-diacyl-sn-glycero-3-phosphoethanolamine(in) = a 1,2-diacyl-sn-glycero-3-phosphoethanolamine(out)</text>
        <dbReference type="Rhea" id="RHEA:38895"/>
        <dbReference type="ChEBI" id="CHEBI:64612"/>
    </reaction>
</comment>
<keyword evidence="10 19" id="KW-0072">Autophagy</keyword>
<feature type="transmembrane region" description="Helical" evidence="19">
    <location>
        <begin position="345"/>
        <end position="362"/>
    </location>
</feature>
<evidence type="ECO:0000256" key="8">
    <source>
        <dbReference type="ARBA" id="ARBA00022692"/>
    </source>
</evidence>
<evidence type="ECO:0000256" key="17">
    <source>
        <dbReference type="ARBA" id="ARBA00024621"/>
    </source>
</evidence>
<protein>
    <recommendedName>
        <fullName evidence="6 19">Autophagy-related protein 9</fullName>
    </recommendedName>
</protein>
<comment type="catalytic activity">
    <reaction evidence="18">
        <text>a 1,2-diacyl-sn-glycero-3-phosphocholine(in) = a 1,2-diacyl-sn-glycero-3-phosphocholine(out)</text>
        <dbReference type="Rhea" id="RHEA:38571"/>
        <dbReference type="ChEBI" id="CHEBI:57643"/>
    </reaction>
</comment>
<evidence type="ECO:0000256" key="12">
    <source>
        <dbReference type="ARBA" id="ARBA00023055"/>
    </source>
</evidence>
<evidence type="ECO:0000256" key="7">
    <source>
        <dbReference type="ARBA" id="ARBA00022448"/>
    </source>
</evidence>
<dbReference type="HOGENOM" id="CLU_287158_0_0_1"/>
<feature type="region of interest" description="Disordered" evidence="20">
    <location>
        <begin position="948"/>
        <end position="1005"/>
    </location>
</feature>
<keyword evidence="12 19" id="KW-0445">Lipid transport</keyword>
<reference key="1">
    <citation type="submission" date="2007-01" db="EMBL/GenBank/DDBJ databases">
        <title>The Genome Sequence of Puccinia graminis f. sp. tritici Strain CRL 75-36-700-3.</title>
        <authorList>
            <consortium name="The Broad Institute Genome Sequencing Platform"/>
            <person name="Birren B."/>
            <person name="Lander E."/>
            <person name="Galagan J."/>
            <person name="Nusbaum C."/>
            <person name="Devon K."/>
            <person name="Cuomo C."/>
            <person name="Jaffe D."/>
            <person name="Butler J."/>
            <person name="Alvarez P."/>
            <person name="Gnerre S."/>
            <person name="Grabherr M."/>
            <person name="Mauceli E."/>
            <person name="Brockman W."/>
            <person name="Young S."/>
            <person name="LaButti K."/>
            <person name="Sykes S."/>
            <person name="DeCaprio D."/>
            <person name="Crawford M."/>
            <person name="Koehrsen M."/>
            <person name="Engels R."/>
            <person name="Montgomery P."/>
            <person name="Pearson M."/>
            <person name="Howarth C."/>
            <person name="Larson L."/>
            <person name="White J."/>
            <person name="Zeng Q."/>
            <person name="Kodira C."/>
            <person name="Yandava C."/>
            <person name="Alvarado L."/>
            <person name="O'Leary S."/>
            <person name="Szabo L."/>
            <person name="Dean R."/>
            <person name="Schein J."/>
        </authorList>
    </citation>
    <scope>NUCLEOTIDE SEQUENCE</scope>
    <source>
        <strain>CRL 75-36-700-3</strain>
    </source>
</reference>
<feature type="compositionally biased region" description="Polar residues" evidence="20">
    <location>
        <begin position="119"/>
        <end position="145"/>
    </location>
</feature>
<keyword evidence="9 19" id="KW-1133">Transmembrane helix</keyword>
<evidence type="ECO:0000256" key="4">
    <source>
        <dbReference type="ARBA" id="ARBA00004653"/>
    </source>
</evidence>
<evidence type="ECO:0000256" key="2">
    <source>
        <dbReference type="ARBA" id="ARBA00004477"/>
    </source>
</evidence>
<feature type="region of interest" description="Disordered" evidence="20">
    <location>
        <begin position="222"/>
        <end position="254"/>
    </location>
</feature>
<evidence type="ECO:0000256" key="19">
    <source>
        <dbReference type="RuleBase" id="RU364027"/>
    </source>
</evidence>
<comment type="catalytic activity">
    <reaction evidence="15">
        <text>a 1,2-diacyl-sn-glycero-3-phospho-L-serine(in) = a 1,2-diacyl-sn-glycero-3-phospho-L-serine(out)</text>
        <dbReference type="Rhea" id="RHEA:38663"/>
        <dbReference type="ChEBI" id="CHEBI:57262"/>
    </reaction>
</comment>
<keyword evidence="14" id="KW-0968">Cytoplasmic vesicle</keyword>
<dbReference type="GO" id="GO:0034727">
    <property type="term" value="P:piecemeal microautophagy of the nucleus"/>
    <property type="evidence" value="ECO:0000318"/>
    <property type="project" value="GO_Central"/>
</dbReference>
<name>E3K160_PUCGT</name>
<dbReference type="GO" id="GO:0034497">
    <property type="term" value="P:protein localization to phagophore assembly site"/>
    <property type="evidence" value="ECO:0000318"/>
    <property type="project" value="GO_Central"/>
</dbReference>
<comment type="subcellular location">
    <subcellularLocation>
        <location evidence="1">Cytoplasmic vesicle membrane</location>
        <topology evidence="1">Multi-pass membrane protein</topology>
    </subcellularLocation>
    <subcellularLocation>
        <location evidence="2">Endoplasmic reticulum membrane</location>
        <topology evidence="2">Multi-pass membrane protein</topology>
    </subcellularLocation>
    <subcellularLocation>
        <location evidence="4">Golgi apparatus membrane</location>
        <topology evidence="4">Multi-pass membrane protein</topology>
    </subcellularLocation>
    <subcellularLocation>
        <location evidence="3 19">Preautophagosomal structure membrane</location>
        <topology evidence="3 19">Multi-pass membrane protein</topology>
    </subcellularLocation>
</comment>
<dbReference type="InParanoid" id="E3K160"/>
<dbReference type="GO" id="GO:0000139">
    <property type="term" value="C:Golgi membrane"/>
    <property type="evidence" value="ECO:0007669"/>
    <property type="project" value="UniProtKB-SubCell"/>
</dbReference>
<feature type="transmembrane region" description="Helical" evidence="19">
    <location>
        <begin position="305"/>
        <end position="324"/>
    </location>
</feature>
<dbReference type="GO" id="GO:0006869">
    <property type="term" value="P:lipid transport"/>
    <property type="evidence" value="ECO:0007669"/>
    <property type="project" value="UniProtKB-KW"/>
</dbReference>
<dbReference type="GeneID" id="10541344"/>
<dbReference type="GO" id="GO:0061709">
    <property type="term" value="P:reticulophagy"/>
    <property type="evidence" value="ECO:0000318"/>
    <property type="project" value="GO_Central"/>
</dbReference>
<dbReference type="RefSeq" id="XP_003322454.1">
    <property type="nucleotide sequence ID" value="XM_003322406.2"/>
</dbReference>
<evidence type="ECO:0000256" key="5">
    <source>
        <dbReference type="ARBA" id="ARBA00006185"/>
    </source>
</evidence>
<dbReference type="GO" id="GO:0030659">
    <property type="term" value="C:cytoplasmic vesicle membrane"/>
    <property type="evidence" value="ECO:0007669"/>
    <property type="project" value="UniProtKB-SubCell"/>
</dbReference>
<sequence length="1074" mass="121500">MAINIWEETVHSATHGQRLPPCDFPEPPAEDKGGTAVGAQQAPPEGGVQNGMNFAKIRPIGELARVLLYTMRGIWNFGSSPGMRLSQLQYQVLHGSGVVAGLRSSTLDRGFPEAVIGSVTAQNQQTTDDQGYQTENSSSPTPSLTRHQEQEQEQSDQPHQSILHDHRPPSSLLLPPNHHHHQYPRSNLEEEEESNNQATPFRSGLLSRLKQIWNQERDQYFSNQQHRTSHQLNSFSHHNQSASDREQQGQHDNNLQQAHQTLGAKEMALWRWVNVDDLDSFLQDVYSYYVGNGIWAIGLSRLSNLMTVGFVIGFSIFLFGCIDYSILRSSHHLHEVIVPQCVSRFSGLGLLLVLAFSGYYSWRVLKFGQEISNLWKMHEFFTELLEVSEADIQTIPWYRLVEQLSRLKDQHPATIATGESEGRRRAMGTPHMQSVLQRKLDAHDVANQIMREQNYLIALFNKDILNLRPPLPNWMVGNFLIAEKHLTTSLEWNLLFSLRGFLLDRRGQVKPEFLVSSRFEPSMALGLQRRFRLMAIINLIFGPFIVIYVLIYSFFRYFEEYHKNPASIGSRSFTRLAQWKFREYNELPHLFQERLVSSCCLSKQYIDQFPKTKTTILAKFVSFIAGSFAGVLILLSLYDPDAFLHFEITPERSVLFYIGLFGSILAISRGMIKQEYEEKIERPGDLMERIVGLTHYLPSHWYGKLHGLDVYNDFGQLFQLRIVNFLNELMSILLTPFIFWYNFDLDRCQRIIEFFREFTIHVDGIGYVCSFSVFDFNKLDLDASPGPSSNPNQPRHPSDTRHGRPAGQHQHQQHQHHQPTMASVQQNDINKMERSLLSFVAHHPNWEPSNQTASLYLSKAIGFSTVVGDSTYHPQPAHLAYQPNQQPYYPYQTGSQLGSPVRHRLVPSVGNSHYQQPRNGYLAPNGVRSSLAGQNSLLGGESMSGPVSHSFLNSRPSQIGLRSRASRPASLGPSMGTHTRPIHHTSSSSSSSFSAAPVGLGSRRTAPAGKQAMMGVEAIDEEDPSLLVPNLNNNNPPPHPHPPVQVHNSLPTPVNHLSALSAAVDEDDPFQQPS</sequence>
<dbReference type="PANTHER" id="PTHR13038:SF10">
    <property type="entry name" value="AUTOPHAGY-RELATED PROTEIN 9"/>
    <property type="match status" value="1"/>
</dbReference>
<evidence type="ECO:0000256" key="16">
    <source>
        <dbReference type="ARBA" id="ARBA00024615"/>
    </source>
</evidence>
<feature type="compositionally biased region" description="Polar residues" evidence="20">
    <location>
        <begin position="222"/>
        <end position="242"/>
    </location>
</feature>
<evidence type="ECO:0000313" key="22">
    <source>
        <dbReference type="Proteomes" id="UP000008783"/>
    </source>
</evidence>
<feature type="transmembrane region" description="Helical" evidence="19">
    <location>
        <begin position="616"/>
        <end position="638"/>
    </location>
</feature>
<keyword evidence="7 19" id="KW-0813">Transport</keyword>
<evidence type="ECO:0000256" key="1">
    <source>
        <dbReference type="ARBA" id="ARBA00004439"/>
    </source>
</evidence>
<feature type="compositionally biased region" description="Polar residues" evidence="20">
    <location>
        <begin position="948"/>
        <end position="957"/>
    </location>
</feature>
<dbReference type="Proteomes" id="UP000008783">
    <property type="component" value="Unassembled WGS sequence"/>
</dbReference>
<dbReference type="GO" id="GO:0000407">
    <property type="term" value="C:phagophore assembly site"/>
    <property type="evidence" value="ECO:0000318"/>
    <property type="project" value="GO_Central"/>
</dbReference>
<feature type="region of interest" description="Disordered" evidence="20">
    <location>
        <begin position="1022"/>
        <end position="1052"/>
    </location>
</feature>
<dbReference type="GO" id="GO:0005789">
    <property type="term" value="C:endoplasmic reticulum membrane"/>
    <property type="evidence" value="ECO:0007669"/>
    <property type="project" value="UniProtKB-SubCell"/>
</dbReference>
<organism evidence="21 22">
    <name type="scientific">Puccinia graminis f. sp. tritici (strain CRL 75-36-700-3 / race SCCL)</name>
    <name type="common">Black stem rust fungus</name>
    <dbReference type="NCBI Taxonomy" id="418459"/>
    <lineage>
        <taxon>Eukaryota</taxon>
        <taxon>Fungi</taxon>
        <taxon>Dikarya</taxon>
        <taxon>Basidiomycota</taxon>
        <taxon>Pucciniomycotina</taxon>
        <taxon>Pucciniomycetes</taxon>
        <taxon>Pucciniales</taxon>
        <taxon>Pucciniaceae</taxon>
        <taxon>Puccinia</taxon>
    </lineage>
</organism>
<dbReference type="GO" id="GO:0000423">
    <property type="term" value="P:mitophagy"/>
    <property type="evidence" value="ECO:0000318"/>
    <property type="project" value="GO_Central"/>
</dbReference>
<dbReference type="GO" id="GO:0005776">
    <property type="term" value="C:autophagosome"/>
    <property type="evidence" value="ECO:0000318"/>
    <property type="project" value="GO_Central"/>
</dbReference>
<comment type="catalytic activity">
    <reaction evidence="17">
        <text>a 1,2-diacyl-sn-glycero-3-phospho-(1D-myo-inositol-3-phosphate)(in) = a 1,2-diacyl-sn-glycero-3-phospho-(1D-myo-inositol-3-phosphate)(out)</text>
        <dbReference type="Rhea" id="RHEA:67920"/>
        <dbReference type="ChEBI" id="CHEBI:58088"/>
    </reaction>
</comment>
<evidence type="ECO:0000256" key="14">
    <source>
        <dbReference type="ARBA" id="ARBA00023329"/>
    </source>
</evidence>
<evidence type="ECO:0000256" key="15">
    <source>
        <dbReference type="ARBA" id="ARBA00024479"/>
    </source>
</evidence>
<dbReference type="KEGG" id="pgr:PGTG_03991"/>
<keyword evidence="22" id="KW-1185">Reference proteome</keyword>
<evidence type="ECO:0000313" key="21">
    <source>
        <dbReference type="EMBL" id="EFP78035.1"/>
    </source>
</evidence>
<dbReference type="EMBL" id="DS178269">
    <property type="protein sequence ID" value="EFP78035.1"/>
    <property type="molecule type" value="Genomic_DNA"/>
</dbReference>
<gene>
    <name evidence="21" type="ORF">PGTG_03991</name>
</gene>
<dbReference type="Pfam" id="PF04109">
    <property type="entry name" value="ATG9"/>
    <property type="match status" value="1"/>
</dbReference>
<keyword evidence="8 19" id="KW-0812">Transmembrane</keyword>
<feature type="transmembrane region" description="Helical" evidence="19">
    <location>
        <begin position="654"/>
        <end position="672"/>
    </location>
</feature>